<evidence type="ECO:0000256" key="1">
    <source>
        <dbReference type="SAM" id="MobiDB-lite"/>
    </source>
</evidence>
<sequence>MQSASGIRGFFDAFLGISRRRTTESGNPLYKRFSSVFHITEIERGKGGENRVEASVSSSLPSPPFVPSSLPSLAAVPPPSATLECV</sequence>
<evidence type="ECO:0000313" key="5">
    <source>
        <dbReference type="Proteomes" id="UP000321947"/>
    </source>
</evidence>
<organism evidence="3 5">
    <name type="scientific">Cucumis melo var. makuwa</name>
    <name type="common">Oriental melon</name>
    <dbReference type="NCBI Taxonomy" id="1194695"/>
    <lineage>
        <taxon>Eukaryota</taxon>
        <taxon>Viridiplantae</taxon>
        <taxon>Streptophyta</taxon>
        <taxon>Embryophyta</taxon>
        <taxon>Tracheophyta</taxon>
        <taxon>Spermatophyta</taxon>
        <taxon>Magnoliopsida</taxon>
        <taxon>eudicotyledons</taxon>
        <taxon>Gunneridae</taxon>
        <taxon>Pentapetalae</taxon>
        <taxon>rosids</taxon>
        <taxon>fabids</taxon>
        <taxon>Cucurbitales</taxon>
        <taxon>Cucurbitaceae</taxon>
        <taxon>Benincaseae</taxon>
        <taxon>Cucumis</taxon>
    </lineage>
</organism>
<protein>
    <submittedName>
        <fullName evidence="3">Uncharacterized protein</fullName>
    </submittedName>
</protein>
<accession>A0A5D3DVT6</accession>
<dbReference type="Proteomes" id="UP000321947">
    <property type="component" value="Unassembled WGS sequence"/>
</dbReference>
<evidence type="ECO:0000313" key="4">
    <source>
        <dbReference type="Proteomes" id="UP000321393"/>
    </source>
</evidence>
<dbReference type="Proteomes" id="UP000321393">
    <property type="component" value="Unassembled WGS sequence"/>
</dbReference>
<proteinExistence type="predicted"/>
<dbReference type="EMBL" id="SSTE01000806">
    <property type="protein sequence ID" value="KAA0066708.1"/>
    <property type="molecule type" value="Genomic_DNA"/>
</dbReference>
<comment type="caution">
    <text evidence="3">The sequence shown here is derived from an EMBL/GenBank/DDBJ whole genome shotgun (WGS) entry which is preliminary data.</text>
</comment>
<dbReference type="AlphaFoldDB" id="A0A5D3DVT6"/>
<dbReference type="EMBL" id="SSTD01002424">
    <property type="protein sequence ID" value="TYK27856.1"/>
    <property type="molecule type" value="Genomic_DNA"/>
</dbReference>
<evidence type="ECO:0000313" key="3">
    <source>
        <dbReference type="EMBL" id="TYK27856.1"/>
    </source>
</evidence>
<name>A0A5D3DVT6_CUCMM</name>
<feature type="region of interest" description="Disordered" evidence="1">
    <location>
        <begin position="48"/>
        <end position="67"/>
    </location>
</feature>
<reference evidence="4 5" key="1">
    <citation type="submission" date="2019-08" db="EMBL/GenBank/DDBJ databases">
        <title>Draft genome sequences of two oriental melons (Cucumis melo L. var makuwa).</title>
        <authorList>
            <person name="Kwon S.-Y."/>
        </authorList>
    </citation>
    <scope>NUCLEOTIDE SEQUENCE [LARGE SCALE GENOMIC DNA]</scope>
    <source>
        <strain evidence="5">cv. Chang Bougi</strain>
        <strain evidence="4">cv. SW 3</strain>
        <tissue evidence="3">Leaf</tissue>
    </source>
</reference>
<gene>
    <name evidence="3" type="ORF">E5676_scaffold384G00340</name>
    <name evidence="2" type="ORF">E6C27_scaffold271G00420</name>
</gene>
<evidence type="ECO:0000313" key="2">
    <source>
        <dbReference type="EMBL" id="KAA0066708.1"/>
    </source>
</evidence>